<protein>
    <submittedName>
        <fullName evidence="1">Uncharacterized protein</fullName>
    </submittedName>
</protein>
<reference evidence="1 2" key="1">
    <citation type="journal article" date="2019" name="Sci. Rep.">
        <title>Orb-weaving spider Araneus ventricosus genome elucidates the spidroin gene catalogue.</title>
        <authorList>
            <person name="Kono N."/>
            <person name="Nakamura H."/>
            <person name="Ohtoshi R."/>
            <person name="Moran D.A.P."/>
            <person name="Shinohara A."/>
            <person name="Yoshida Y."/>
            <person name="Fujiwara M."/>
            <person name="Mori M."/>
            <person name="Tomita M."/>
            <person name="Arakawa K."/>
        </authorList>
    </citation>
    <scope>NUCLEOTIDE SEQUENCE [LARGE SCALE GENOMIC DNA]</scope>
</reference>
<sequence>MQSVVFDCTLRRGLKLGYFFKLSKKLRITKDGLHYWDITYSGFTQAVRLVKESIKQRFFRSTNKPKYCRKSAPIIGFLTFATINGHCKVRLNLKSSDNYLVSNVAILVPSAAYKTKSFFVLSLVKNDLG</sequence>
<organism evidence="1 2">
    <name type="scientific">Araneus ventricosus</name>
    <name type="common">Orbweaver spider</name>
    <name type="synonym">Epeira ventricosa</name>
    <dbReference type="NCBI Taxonomy" id="182803"/>
    <lineage>
        <taxon>Eukaryota</taxon>
        <taxon>Metazoa</taxon>
        <taxon>Ecdysozoa</taxon>
        <taxon>Arthropoda</taxon>
        <taxon>Chelicerata</taxon>
        <taxon>Arachnida</taxon>
        <taxon>Araneae</taxon>
        <taxon>Araneomorphae</taxon>
        <taxon>Entelegynae</taxon>
        <taxon>Araneoidea</taxon>
        <taxon>Araneidae</taxon>
        <taxon>Araneus</taxon>
    </lineage>
</organism>
<accession>A0A4Y2JA51</accession>
<name>A0A4Y2JA51_ARAVE</name>
<dbReference type="AlphaFoldDB" id="A0A4Y2JA51"/>
<evidence type="ECO:0000313" key="2">
    <source>
        <dbReference type="Proteomes" id="UP000499080"/>
    </source>
</evidence>
<keyword evidence="2" id="KW-1185">Reference proteome</keyword>
<evidence type="ECO:0000313" key="1">
    <source>
        <dbReference type="EMBL" id="GBM86785.1"/>
    </source>
</evidence>
<proteinExistence type="predicted"/>
<gene>
    <name evidence="1" type="ORF">AVEN_203260_1</name>
</gene>
<dbReference type="Proteomes" id="UP000499080">
    <property type="component" value="Unassembled WGS sequence"/>
</dbReference>
<comment type="caution">
    <text evidence="1">The sequence shown here is derived from an EMBL/GenBank/DDBJ whole genome shotgun (WGS) entry which is preliminary data.</text>
</comment>
<dbReference type="EMBL" id="BGPR01003338">
    <property type="protein sequence ID" value="GBM86785.1"/>
    <property type="molecule type" value="Genomic_DNA"/>
</dbReference>